<feature type="domain" description="Glycosyltransferase family 28 N-terminal" evidence="11">
    <location>
        <begin position="38"/>
        <end position="175"/>
    </location>
</feature>
<dbReference type="GO" id="GO:0071555">
    <property type="term" value="P:cell wall organization"/>
    <property type="evidence" value="ECO:0007669"/>
    <property type="project" value="UniProtKB-KW"/>
</dbReference>
<keyword evidence="2" id="KW-0132">Cell division</keyword>
<gene>
    <name evidence="13" type="ORF">HYH03_003085</name>
</gene>
<dbReference type="GO" id="GO:0050511">
    <property type="term" value="F:undecaprenyldiphospho-muramoylpentapeptide beta-N-acetylglucosaminyltransferase activity"/>
    <property type="evidence" value="ECO:0007669"/>
    <property type="project" value="InterPro"/>
</dbReference>
<evidence type="ECO:0000256" key="7">
    <source>
        <dbReference type="ARBA" id="ARBA00023136"/>
    </source>
</evidence>
<keyword evidence="5" id="KW-0133">Cell shape</keyword>
<proteinExistence type="inferred from homology"/>
<dbReference type="EMBL" id="JAEHOE010000008">
    <property type="protein sequence ID" value="KAG2498894.1"/>
    <property type="molecule type" value="Genomic_DNA"/>
</dbReference>
<dbReference type="InterPro" id="IPR006009">
    <property type="entry name" value="GlcNAc_MurG"/>
</dbReference>
<evidence type="ECO:0008006" key="15">
    <source>
        <dbReference type="Google" id="ProtNLM"/>
    </source>
</evidence>
<organism evidence="13 14">
    <name type="scientific">Edaphochlamys debaryana</name>
    <dbReference type="NCBI Taxonomy" id="47281"/>
    <lineage>
        <taxon>Eukaryota</taxon>
        <taxon>Viridiplantae</taxon>
        <taxon>Chlorophyta</taxon>
        <taxon>core chlorophytes</taxon>
        <taxon>Chlorophyceae</taxon>
        <taxon>CS clade</taxon>
        <taxon>Chlamydomonadales</taxon>
        <taxon>Chlamydomonadales incertae sedis</taxon>
        <taxon>Edaphochlamys</taxon>
    </lineage>
</organism>
<evidence type="ECO:0000259" key="11">
    <source>
        <dbReference type="Pfam" id="PF03033"/>
    </source>
</evidence>
<protein>
    <recommendedName>
        <fullName evidence="15">Undecaprenyldiphospho-muramoylpentapeptide beta-N-acetylglucosaminyltransferase</fullName>
    </recommendedName>
</protein>
<feature type="region of interest" description="Disordered" evidence="10">
    <location>
        <begin position="206"/>
        <end position="249"/>
    </location>
</feature>
<dbReference type="HAMAP" id="MF_00033">
    <property type="entry name" value="MurG"/>
    <property type="match status" value="1"/>
</dbReference>
<evidence type="ECO:0000256" key="4">
    <source>
        <dbReference type="ARBA" id="ARBA00022679"/>
    </source>
</evidence>
<evidence type="ECO:0000256" key="1">
    <source>
        <dbReference type="ARBA" id="ARBA00022475"/>
    </source>
</evidence>
<keyword evidence="8" id="KW-0131">Cell cycle</keyword>
<keyword evidence="7" id="KW-0472">Membrane</keyword>
<keyword evidence="1" id="KW-1003">Cell membrane</keyword>
<sequence>MRPGRVAKAAGVAIGLGYAASLASITVRRRQRAGARVVAFAGGGAGGHVVPAIAIAEELRLCGVESVFLGEAQDPEQRLVPAHGFPLVRVGSVVLKRPLRKPENLPRLIRFAGCVLQAAWELVRWAPDVVVGTGGATSVTGCVAALALGLPLLLYEANALPDEANRTLHRFARRTLLAHASAVDGLRYPERCDLVGPVVRQEFLEDLLRGGPGTSGPRPGRQPRRESTQQQERRRQRRRLATRRELGLPRGGRDGTLLLVLGGSSGSGYINQATNNALPKLAAVPGLHVLWHTGARQHSAFTGGYAGSLSNVRLVPGLTHFGAALEAADLVLGRSGAATVAELAVAGTPALLVPSPAVSEQQQTANAKVLEDRGQAVVVPQVDVDEGGIAEPLLPLLEGTEGAARLVAMRAAGRAAAGGPAAGAEAARQALAKAREAILETGRRKGR</sequence>
<dbReference type="SUPFAM" id="SSF53756">
    <property type="entry name" value="UDP-Glycosyltransferase/glycogen phosphorylase"/>
    <property type="match status" value="1"/>
</dbReference>
<keyword evidence="6" id="KW-0573">Peptidoglycan synthesis</keyword>
<evidence type="ECO:0000313" key="14">
    <source>
        <dbReference type="Proteomes" id="UP000612055"/>
    </source>
</evidence>
<dbReference type="InterPro" id="IPR007235">
    <property type="entry name" value="Glyco_trans_28_C"/>
</dbReference>
<dbReference type="Pfam" id="PF04101">
    <property type="entry name" value="Glyco_tran_28_C"/>
    <property type="match status" value="1"/>
</dbReference>
<evidence type="ECO:0000256" key="6">
    <source>
        <dbReference type="ARBA" id="ARBA00022984"/>
    </source>
</evidence>
<dbReference type="InterPro" id="IPR004276">
    <property type="entry name" value="GlycoTrans_28_N"/>
</dbReference>
<dbReference type="Gene3D" id="3.40.50.2000">
    <property type="entry name" value="Glycogen Phosphorylase B"/>
    <property type="match status" value="2"/>
</dbReference>
<evidence type="ECO:0000259" key="12">
    <source>
        <dbReference type="Pfam" id="PF04101"/>
    </source>
</evidence>
<keyword evidence="4" id="KW-0808">Transferase</keyword>
<dbReference type="GO" id="GO:0005975">
    <property type="term" value="P:carbohydrate metabolic process"/>
    <property type="evidence" value="ECO:0007669"/>
    <property type="project" value="InterPro"/>
</dbReference>
<dbReference type="Pfam" id="PF03033">
    <property type="entry name" value="Glyco_transf_28"/>
    <property type="match status" value="1"/>
</dbReference>
<evidence type="ECO:0000256" key="2">
    <source>
        <dbReference type="ARBA" id="ARBA00022618"/>
    </source>
</evidence>
<evidence type="ECO:0000256" key="10">
    <source>
        <dbReference type="SAM" id="MobiDB-lite"/>
    </source>
</evidence>
<dbReference type="CDD" id="cd03785">
    <property type="entry name" value="GT28_MurG"/>
    <property type="match status" value="1"/>
</dbReference>
<dbReference type="GO" id="GO:0051301">
    <property type="term" value="P:cell division"/>
    <property type="evidence" value="ECO:0007669"/>
    <property type="project" value="UniProtKB-KW"/>
</dbReference>
<dbReference type="OrthoDB" id="20273at2759"/>
<keyword evidence="9" id="KW-0961">Cell wall biogenesis/degradation</keyword>
<dbReference type="GO" id="GO:0008360">
    <property type="term" value="P:regulation of cell shape"/>
    <property type="evidence" value="ECO:0007669"/>
    <property type="project" value="UniProtKB-KW"/>
</dbReference>
<name>A0A836C4L3_9CHLO</name>
<dbReference type="PANTHER" id="PTHR21015">
    <property type="entry name" value="UDP-N-ACETYLGLUCOSAMINE--N-ACETYLMURAMYL-(PENTAPEPTIDE) PYROPHOSPHORYL-UNDECAPRENOL N-ACETYLGLUCOSAMINE TRANSFERASE 1"/>
    <property type="match status" value="1"/>
</dbReference>
<keyword evidence="14" id="KW-1185">Reference proteome</keyword>
<evidence type="ECO:0000256" key="5">
    <source>
        <dbReference type="ARBA" id="ARBA00022960"/>
    </source>
</evidence>
<keyword evidence="3" id="KW-0328">Glycosyltransferase</keyword>
<evidence type="ECO:0000256" key="8">
    <source>
        <dbReference type="ARBA" id="ARBA00023306"/>
    </source>
</evidence>
<feature type="domain" description="Glycosyl transferase family 28 C-terminal" evidence="12">
    <location>
        <begin position="258"/>
        <end position="401"/>
    </location>
</feature>
<dbReference type="AlphaFoldDB" id="A0A836C4L3"/>
<evidence type="ECO:0000256" key="9">
    <source>
        <dbReference type="ARBA" id="ARBA00023316"/>
    </source>
</evidence>
<evidence type="ECO:0000256" key="3">
    <source>
        <dbReference type="ARBA" id="ARBA00022676"/>
    </source>
</evidence>
<evidence type="ECO:0000313" key="13">
    <source>
        <dbReference type="EMBL" id="KAG2498894.1"/>
    </source>
</evidence>
<accession>A0A836C4L3</accession>
<dbReference type="PANTHER" id="PTHR21015:SF22">
    <property type="entry name" value="GLYCOSYLTRANSFERASE"/>
    <property type="match status" value="1"/>
</dbReference>
<feature type="compositionally biased region" description="Basic and acidic residues" evidence="10">
    <location>
        <begin position="223"/>
        <end position="233"/>
    </location>
</feature>
<dbReference type="Proteomes" id="UP000612055">
    <property type="component" value="Unassembled WGS sequence"/>
</dbReference>
<comment type="caution">
    <text evidence="13">The sequence shown here is derived from an EMBL/GenBank/DDBJ whole genome shotgun (WGS) entry which is preliminary data.</text>
</comment>
<reference evidence="13" key="1">
    <citation type="journal article" date="2020" name="bioRxiv">
        <title>Comparative genomics of Chlamydomonas.</title>
        <authorList>
            <person name="Craig R.J."/>
            <person name="Hasan A.R."/>
            <person name="Ness R.W."/>
            <person name="Keightley P.D."/>
        </authorList>
    </citation>
    <scope>NUCLEOTIDE SEQUENCE</scope>
    <source>
        <strain evidence="13">CCAP 11/70</strain>
    </source>
</reference>